<dbReference type="InterPro" id="IPR026082">
    <property type="entry name" value="ABCA"/>
</dbReference>
<keyword evidence="3" id="KW-0547">Nucleotide-binding</keyword>
<feature type="transmembrane region" description="Helical" evidence="7">
    <location>
        <begin position="960"/>
        <end position="979"/>
    </location>
</feature>
<dbReference type="OrthoDB" id="10255969at2759"/>
<dbReference type="GO" id="GO:0016887">
    <property type="term" value="F:ATP hydrolysis activity"/>
    <property type="evidence" value="ECO:0007669"/>
    <property type="project" value="InterPro"/>
</dbReference>
<dbReference type="GO" id="GO:0140359">
    <property type="term" value="F:ABC-type transporter activity"/>
    <property type="evidence" value="ECO:0007669"/>
    <property type="project" value="InterPro"/>
</dbReference>
<dbReference type="PANTHER" id="PTHR19229:SF250">
    <property type="entry name" value="ABC TRANSPORTER DOMAIN-CONTAINING PROTEIN-RELATED"/>
    <property type="match status" value="1"/>
</dbReference>
<evidence type="ECO:0000256" key="7">
    <source>
        <dbReference type="SAM" id="Phobius"/>
    </source>
</evidence>
<dbReference type="InterPro" id="IPR013525">
    <property type="entry name" value="ABC2_TM"/>
</dbReference>
<evidence type="ECO:0000259" key="8">
    <source>
        <dbReference type="PROSITE" id="PS50893"/>
    </source>
</evidence>
<dbReference type="EMBL" id="CADEBC010000594">
    <property type="protein sequence ID" value="CAB3257893.1"/>
    <property type="molecule type" value="Genomic_DNA"/>
</dbReference>
<feature type="domain" description="ABC transporter" evidence="8">
    <location>
        <begin position="1029"/>
        <end position="1268"/>
    </location>
</feature>
<evidence type="ECO:0000256" key="2">
    <source>
        <dbReference type="ARBA" id="ARBA00022692"/>
    </source>
</evidence>
<dbReference type="Pfam" id="PF00005">
    <property type="entry name" value="ABC_tran"/>
    <property type="match status" value="2"/>
</dbReference>
<gene>
    <name evidence="9" type="ORF">APLA_LOCUS16243</name>
</gene>
<evidence type="ECO:0000256" key="1">
    <source>
        <dbReference type="ARBA" id="ARBA00004141"/>
    </source>
</evidence>
<protein>
    <recommendedName>
        <fullName evidence="8">ABC transporter domain-containing protein</fullName>
    </recommendedName>
</protein>
<evidence type="ECO:0000256" key="5">
    <source>
        <dbReference type="ARBA" id="ARBA00022989"/>
    </source>
</evidence>
<feature type="transmembrane region" description="Helical" evidence="7">
    <location>
        <begin position="883"/>
        <end position="903"/>
    </location>
</feature>
<comment type="caution">
    <text evidence="9">The sequence shown here is derived from an EMBL/GenBank/DDBJ whole genome shotgun (WGS) entry which is preliminary data.</text>
</comment>
<dbReference type="Pfam" id="PF12698">
    <property type="entry name" value="ABC2_membrane_3"/>
    <property type="match status" value="1"/>
</dbReference>
<keyword evidence="10" id="KW-1185">Reference proteome</keyword>
<dbReference type="InterPro" id="IPR027417">
    <property type="entry name" value="P-loop_NTPase"/>
</dbReference>
<dbReference type="GO" id="GO:0005319">
    <property type="term" value="F:lipid transporter activity"/>
    <property type="evidence" value="ECO:0007669"/>
    <property type="project" value="TreeGrafter"/>
</dbReference>
<dbReference type="Gene3D" id="3.40.50.300">
    <property type="entry name" value="P-loop containing nucleotide triphosphate hydrolases"/>
    <property type="match status" value="2"/>
</dbReference>
<evidence type="ECO:0000256" key="4">
    <source>
        <dbReference type="ARBA" id="ARBA00022840"/>
    </source>
</evidence>
<evidence type="ECO:0000256" key="6">
    <source>
        <dbReference type="ARBA" id="ARBA00023136"/>
    </source>
</evidence>
<feature type="transmembrane region" description="Helical" evidence="7">
    <location>
        <begin position="736"/>
        <end position="762"/>
    </location>
</feature>
<dbReference type="SMART" id="SM00382">
    <property type="entry name" value="AAA"/>
    <property type="match status" value="2"/>
</dbReference>
<dbReference type="PANTHER" id="PTHR19229">
    <property type="entry name" value="ATP-BINDING CASSETTE TRANSPORTER SUBFAMILY A ABCA"/>
    <property type="match status" value="1"/>
</dbReference>
<organism evidence="9 10">
    <name type="scientific">Arctia plantaginis</name>
    <name type="common">Wood tiger moth</name>
    <name type="synonym">Phalaena plantaginis</name>
    <dbReference type="NCBI Taxonomy" id="874455"/>
    <lineage>
        <taxon>Eukaryota</taxon>
        <taxon>Metazoa</taxon>
        <taxon>Ecdysozoa</taxon>
        <taxon>Arthropoda</taxon>
        <taxon>Hexapoda</taxon>
        <taxon>Insecta</taxon>
        <taxon>Pterygota</taxon>
        <taxon>Neoptera</taxon>
        <taxon>Endopterygota</taxon>
        <taxon>Lepidoptera</taxon>
        <taxon>Glossata</taxon>
        <taxon>Ditrysia</taxon>
        <taxon>Noctuoidea</taxon>
        <taxon>Erebidae</taxon>
        <taxon>Arctiinae</taxon>
        <taxon>Arctia</taxon>
    </lineage>
</organism>
<reference evidence="9 10" key="1">
    <citation type="submission" date="2020-04" db="EMBL/GenBank/DDBJ databases">
        <authorList>
            <person name="Wallbank WR R."/>
            <person name="Pardo Diaz C."/>
            <person name="Kozak K."/>
            <person name="Martin S."/>
            <person name="Jiggins C."/>
            <person name="Moest M."/>
            <person name="Warren A I."/>
            <person name="Byers J.R.P. K."/>
            <person name="Montejo-Kovacevich G."/>
            <person name="Yen C E."/>
        </authorList>
    </citation>
    <scope>NUCLEOTIDE SEQUENCE [LARGE SCALE GENOMIC DNA]</scope>
</reference>
<feature type="domain" description="ABC transporter" evidence="8">
    <location>
        <begin position="232"/>
        <end position="466"/>
    </location>
</feature>
<feature type="transmembrane region" description="Helical" evidence="7">
    <location>
        <begin position="852"/>
        <end position="871"/>
    </location>
</feature>
<comment type="subcellular location">
    <subcellularLocation>
        <location evidence="1">Membrane</location>
        <topology evidence="1">Multi-pass membrane protein</topology>
    </subcellularLocation>
</comment>
<accession>A0A8S1BDW7</accession>
<evidence type="ECO:0000256" key="3">
    <source>
        <dbReference type="ARBA" id="ARBA00022741"/>
    </source>
</evidence>
<keyword evidence="5 7" id="KW-1133">Transmembrane helix</keyword>
<dbReference type="InterPro" id="IPR003439">
    <property type="entry name" value="ABC_transporter-like_ATP-bd"/>
</dbReference>
<dbReference type="GO" id="GO:0016020">
    <property type="term" value="C:membrane"/>
    <property type="evidence" value="ECO:0007669"/>
    <property type="project" value="UniProtKB-SubCell"/>
</dbReference>
<keyword evidence="6 7" id="KW-0472">Membrane</keyword>
<feature type="transmembrane region" description="Helical" evidence="7">
    <location>
        <begin position="822"/>
        <end position="846"/>
    </location>
</feature>
<keyword evidence="2 7" id="KW-0812">Transmembrane</keyword>
<name>A0A8S1BDW7_ARCPL</name>
<feature type="transmembrane region" description="Helical" evidence="7">
    <location>
        <begin position="789"/>
        <end position="810"/>
    </location>
</feature>
<sequence length="1379" mass="157984">MFKVHRHDRNSVNKIIFSPRNNMTEKIMENVINELNWIDLASGLSSDSLEFDFYNATAFLGDSSDIITMVNFEDAGSQTNNFTYSIRTLVQGPRYELEEPFREFFYDLQHADHYNNSLAMLVYIITFLVGFKWFTQKMTTETTRIIVCCLLPHSPIFMFWDTVIYLENLGKGVTFSEINKMHGYHLPRKMLSSKRRKSVNFHVTAEQNVRVLRDSRYFEDLPSHAEIAVKVTKLTKIYKSKSGGVVALDKVSLDVFRGEVTVLLGNRGAGKSTLMGIISGMQAPSSGKVYINGMDNVLRLSEVMDNVSFCPKQIVLYRYLTVRENITFFEKPNLKTLQLKKFQEKSIVDDLITQLQMTEYENLLRDQLPRGLRRCLQVACCIASGAEILIFDEPTHKMGIEAKHRVWDLIMKLRGRKTVIMSTPILEEASALGDRIVILNKGKVRCFGSPSFLSNAIGIGLNLTIRLHEPTYLEDVQNLVELAIPNVKSQVYGSRSVTFMLPQKERDSFINLIDTLEQKKRDLGITTMDVGVSMQAVYLEFIDQFNDEDIVLEAQYEDAIMEKSKDWRVVRTQFLILIKRVYHYVWMKKYQFTMMQVILPIIILFLVTLTTNRKYGYSKFGPLKSDVDTLVFDLGPYKRNAVNDVVDKYGVYPLFSKNVEKDLDLLPVSPEKTVGLKMSRSTTKMFLPDDPYALTKSVNMFSNLYLNIHMPKANKTIITRYKPINKLNNVVEPKPVFLCVIWAVWVSFCSMLTLAPFIMLAIMERKTGTRDIHIMAGCSALVHWSSKLIAYMSIYLAIVPFSVLLTALCFDFDNTFNHLEFLGVLFLILIVFAIAFLAHLQFLSFILHDYVAIGQIYFMSFGFGIIVPVFLTALEFQGIENEAIRITFIIMMVLVYISPLFVFTDSLFQLVLLARLNTYCVLNKHLCPNLIVNNESFSSKICCDSSSRVPYSYFDATSTINIIVLVMHVFLYMTIVILLQKRIIQYWIERILFYKYKPPQQRYFNNGVEMEKAVVRDRYLIKQFSNEVLMAHKLYKTFYRCMKKLQADDAIQGITFLAKKGECIGVLGPTGAGKSTLLRLLAGCLPMTRGDSWVAGYNIRADRNKYLRKVGLVTTTGQLDRFYTGYENLVLICQLAGYSKIAAERLSTLLLQDLGLNSYANTLVDKYNHSCWQRLLLCVVYVLDPAVAFIDEPMVNVEHGTRSIIARAIRKIVASGTTCIVAESSLDWYQMESVYNRLAILYGGQFAAIGQASDVVGNLTTGYSVHIKLKVPKAYWCSQASLAESLTEANIDIDRANEIQALKDDFKTEFVSSVVAQENVCMLFFYIENEELALSYNELYSKLHKLIDKHKNIMESYTFNKTTIEEVFWRIPYLIDHFT</sequence>
<evidence type="ECO:0000313" key="10">
    <source>
        <dbReference type="Proteomes" id="UP000494106"/>
    </source>
</evidence>
<keyword evidence="4" id="KW-0067">ATP-binding</keyword>
<evidence type="ECO:0000313" key="9">
    <source>
        <dbReference type="EMBL" id="CAB3257893.1"/>
    </source>
</evidence>
<feature type="transmembrane region" description="Helical" evidence="7">
    <location>
        <begin position="118"/>
        <end position="135"/>
    </location>
</feature>
<dbReference type="PROSITE" id="PS50893">
    <property type="entry name" value="ABC_TRANSPORTER_2"/>
    <property type="match status" value="2"/>
</dbReference>
<feature type="transmembrane region" description="Helical" evidence="7">
    <location>
        <begin position="590"/>
        <end position="609"/>
    </location>
</feature>
<dbReference type="SUPFAM" id="SSF52540">
    <property type="entry name" value="P-loop containing nucleoside triphosphate hydrolases"/>
    <property type="match status" value="2"/>
</dbReference>
<dbReference type="InterPro" id="IPR003593">
    <property type="entry name" value="AAA+_ATPase"/>
</dbReference>
<dbReference type="GO" id="GO:0005524">
    <property type="term" value="F:ATP binding"/>
    <property type="evidence" value="ECO:0007669"/>
    <property type="project" value="UniProtKB-KW"/>
</dbReference>
<dbReference type="Proteomes" id="UP000494106">
    <property type="component" value="Unassembled WGS sequence"/>
</dbReference>
<proteinExistence type="predicted"/>